<comment type="caution">
    <text evidence="1">The sequence shown here is derived from an EMBL/GenBank/DDBJ whole genome shotgun (WGS) entry which is preliminary data.</text>
</comment>
<name>A0A401LSQ6_9BACE</name>
<protein>
    <submittedName>
        <fullName evidence="1">Uncharacterized protein</fullName>
    </submittedName>
</protein>
<dbReference type="EMBL" id="BHWB01000003">
    <property type="protein sequence ID" value="GCB34437.1"/>
    <property type="molecule type" value="Genomic_DNA"/>
</dbReference>
<organism evidence="1 2">
    <name type="scientific">Bacteroides faecalis</name>
    <dbReference type="NCBI Taxonomy" id="2447885"/>
    <lineage>
        <taxon>Bacteria</taxon>
        <taxon>Pseudomonadati</taxon>
        <taxon>Bacteroidota</taxon>
        <taxon>Bacteroidia</taxon>
        <taxon>Bacteroidales</taxon>
        <taxon>Bacteroidaceae</taxon>
        <taxon>Bacteroides</taxon>
    </lineage>
</organism>
<dbReference type="AlphaFoldDB" id="A0A401LSQ6"/>
<sequence length="59" mass="6385">MNGVIGRASEPNFFTPLIWIGKTVGTGVLAGIGRDFITKNTIDKEQGTNKLGINSYIFL</sequence>
<reference evidence="1 2" key="1">
    <citation type="submission" date="2018-10" db="EMBL/GenBank/DDBJ databases">
        <title>Draft Genome Sequence of Bacteroides sp. KCTC 15687.</title>
        <authorList>
            <person name="Yu S.Y."/>
            <person name="Kim J.S."/>
            <person name="Oh B.S."/>
            <person name="Park S.H."/>
            <person name="Kang S.W."/>
            <person name="Park J.E."/>
            <person name="Choi S.H."/>
            <person name="Han K.I."/>
            <person name="Lee K.C."/>
            <person name="Eom M.K."/>
            <person name="Suh M.K."/>
            <person name="Lee D.H."/>
            <person name="Yoon H."/>
            <person name="Kim B."/>
            <person name="Yang S.J."/>
            <person name="Lee J.S."/>
            <person name="Lee J.H."/>
        </authorList>
    </citation>
    <scope>NUCLEOTIDE SEQUENCE [LARGE SCALE GENOMIC DNA]</scope>
    <source>
        <strain evidence="1 2">KCTC 15687</strain>
    </source>
</reference>
<evidence type="ECO:0000313" key="2">
    <source>
        <dbReference type="Proteomes" id="UP000288079"/>
    </source>
</evidence>
<keyword evidence="2" id="KW-1185">Reference proteome</keyword>
<dbReference type="Proteomes" id="UP000288079">
    <property type="component" value="Unassembled WGS sequence"/>
</dbReference>
<dbReference type="RefSeq" id="WP_125040633.1">
    <property type="nucleotide sequence ID" value="NZ_BHWB01000003.1"/>
</dbReference>
<gene>
    <name evidence="1" type="ORF">KGMB02408_13820</name>
</gene>
<evidence type="ECO:0000313" key="1">
    <source>
        <dbReference type="EMBL" id="GCB34437.1"/>
    </source>
</evidence>
<accession>A0A401LSQ6</accession>
<proteinExistence type="predicted"/>